<dbReference type="InterPro" id="IPR050266">
    <property type="entry name" value="AB_hydrolase_sf"/>
</dbReference>
<proteinExistence type="predicted"/>
<name>A0A0U1DMS8_9MYCO</name>
<dbReference type="Pfam" id="PF00561">
    <property type="entry name" value="Abhydrolase_1"/>
    <property type="match status" value="1"/>
</dbReference>
<dbReference type="PANTHER" id="PTHR43798">
    <property type="entry name" value="MONOACYLGLYCEROL LIPASE"/>
    <property type="match status" value="1"/>
</dbReference>
<gene>
    <name evidence="2" type="ORF">BN000_03997</name>
</gene>
<accession>A0A0U1DMS8</accession>
<dbReference type="Proteomes" id="UP000199601">
    <property type="component" value="Unassembled WGS sequence"/>
</dbReference>
<dbReference type="PANTHER" id="PTHR43798:SF33">
    <property type="entry name" value="HYDROLASE, PUTATIVE (AFU_ORTHOLOGUE AFUA_2G14860)-RELATED"/>
    <property type="match status" value="1"/>
</dbReference>
<dbReference type="EMBL" id="CTEC01000002">
    <property type="protein sequence ID" value="CQD17899.1"/>
    <property type="molecule type" value="Genomic_DNA"/>
</dbReference>
<dbReference type="InterPro" id="IPR000073">
    <property type="entry name" value="AB_hydrolase_1"/>
</dbReference>
<dbReference type="Gene3D" id="3.40.50.1820">
    <property type="entry name" value="alpha/beta hydrolase"/>
    <property type="match status" value="1"/>
</dbReference>
<organism evidence="2 3">
    <name type="scientific">Mycobacterium europaeum</name>
    <dbReference type="NCBI Taxonomy" id="761804"/>
    <lineage>
        <taxon>Bacteria</taxon>
        <taxon>Bacillati</taxon>
        <taxon>Actinomycetota</taxon>
        <taxon>Actinomycetes</taxon>
        <taxon>Mycobacteriales</taxon>
        <taxon>Mycobacteriaceae</taxon>
        <taxon>Mycobacterium</taxon>
        <taxon>Mycobacterium simiae complex</taxon>
    </lineage>
</organism>
<sequence>MVVYRPELCDAGSLDIFEEWQTGGTELRWRSTTAANDAHEVAVFSRRCGTPGAPALVLVHGFPTSSIDYFALAGELGSEFDIHLLDFPGYGLSDKPTEPYVYSLYDDARLLVYAITQLWKLTEFRMLTHDRGSSVGMIALEMLAALDPPVVPVDLIVTNANIYLPLSNLTAFQTALLDPDTGRPTAAATTPEMLAAGLGASTFMPRRTLDDPEIAALAKCFAHNDGIRVLPDTIQYLHERAADETGWLEALSTSPVNTTVVWGLHDNVAPLRVPNHVWHTYLKTKPGRNRYWVVPGADHYLQCDAPGQLAQIVRLTAQGGDIALQTLGNQPDGAVLVDQSAS</sequence>
<feature type="domain" description="AB hydrolase-1" evidence="1">
    <location>
        <begin position="54"/>
        <end position="305"/>
    </location>
</feature>
<protein>
    <submittedName>
        <fullName evidence="2">Alpha/beta hydrolase</fullName>
    </submittedName>
</protein>
<keyword evidence="3" id="KW-1185">Reference proteome</keyword>
<dbReference type="InterPro" id="IPR029058">
    <property type="entry name" value="AB_hydrolase_fold"/>
</dbReference>
<evidence type="ECO:0000259" key="1">
    <source>
        <dbReference type="Pfam" id="PF00561"/>
    </source>
</evidence>
<dbReference type="GO" id="GO:0016787">
    <property type="term" value="F:hydrolase activity"/>
    <property type="evidence" value="ECO:0007669"/>
    <property type="project" value="UniProtKB-KW"/>
</dbReference>
<evidence type="ECO:0000313" key="3">
    <source>
        <dbReference type="Proteomes" id="UP000199601"/>
    </source>
</evidence>
<reference evidence="3" key="1">
    <citation type="submission" date="2015-03" db="EMBL/GenBank/DDBJ databases">
        <authorList>
            <person name="Urmite Genomes"/>
        </authorList>
    </citation>
    <scope>NUCLEOTIDE SEQUENCE [LARGE SCALE GENOMIC DNA]</scope>
    <source>
        <strain evidence="3">CSUR P1344</strain>
    </source>
</reference>
<dbReference type="AlphaFoldDB" id="A0A0U1DMS8"/>
<keyword evidence="2" id="KW-0378">Hydrolase</keyword>
<dbReference type="SUPFAM" id="SSF53474">
    <property type="entry name" value="alpha/beta-Hydrolases"/>
    <property type="match status" value="1"/>
</dbReference>
<evidence type="ECO:0000313" key="2">
    <source>
        <dbReference type="EMBL" id="CQD17899.1"/>
    </source>
</evidence>
<dbReference type="GO" id="GO:0016020">
    <property type="term" value="C:membrane"/>
    <property type="evidence" value="ECO:0007669"/>
    <property type="project" value="TreeGrafter"/>
</dbReference>